<gene>
    <name evidence="7" type="ORF">LCGC14_0591780</name>
</gene>
<dbReference type="GO" id="GO:0042158">
    <property type="term" value="P:lipoprotein biosynthetic process"/>
    <property type="evidence" value="ECO:0007669"/>
    <property type="project" value="InterPro"/>
</dbReference>
<evidence type="ECO:0008006" key="8">
    <source>
        <dbReference type="Google" id="ProtNLM"/>
    </source>
</evidence>
<dbReference type="NCBIfam" id="TIGR00544">
    <property type="entry name" value="lgt"/>
    <property type="match status" value="1"/>
</dbReference>
<dbReference type="PANTHER" id="PTHR30589">
    <property type="entry name" value="PROLIPOPROTEIN DIACYLGLYCERYL TRANSFERASE"/>
    <property type="match status" value="1"/>
</dbReference>
<feature type="transmembrane region" description="Helical" evidence="6">
    <location>
        <begin position="45"/>
        <end position="67"/>
    </location>
</feature>
<evidence type="ECO:0000256" key="2">
    <source>
        <dbReference type="ARBA" id="ARBA00022679"/>
    </source>
</evidence>
<accession>A0A0F9RX44</accession>
<feature type="transmembrane region" description="Helical" evidence="6">
    <location>
        <begin position="87"/>
        <end position="105"/>
    </location>
</feature>
<dbReference type="PANTHER" id="PTHR30589:SF0">
    <property type="entry name" value="PHOSPHATIDYLGLYCEROL--PROLIPOPROTEIN DIACYLGLYCERYL TRANSFERASE"/>
    <property type="match status" value="1"/>
</dbReference>
<evidence type="ECO:0000256" key="3">
    <source>
        <dbReference type="ARBA" id="ARBA00022692"/>
    </source>
</evidence>
<keyword evidence="5 6" id="KW-0472">Membrane</keyword>
<evidence type="ECO:0000256" key="6">
    <source>
        <dbReference type="SAM" id="Phobius"/>
    </source>
</evidence>
<evidence type="ECO:0000256" key="1">
    <source>
        <dbReference type="ARBA" id="ARBA00022475"/>
    </source>
</evidence>
<comment type="caution">
    <text evidence="7">The sequence shown here is derived from an EMBL/GenBank/DDBJ whole genome shotgun (WGS) entry which is preliminary data.</text>
</comment>
<organism evidence="7">
    <name type="scientific">marine sediment metagenome</name>
    <dbReference type="NCBI Taxonomy" id="412755"/>
    <lineage>
        <taxon>unclassified sequences</taxon>
        <taxon>metagenomes</taxon>
        <taxon>ecological metagenomes</taxon>
    </lineage>
</organism>
<evidence type="ECO:0000256" key="4">
    <source>
        <dbReference type="ARBA" id="ARBA00022989"/>
    </source>
</evidence>
<feature type="transmembrane region" description="Helical" evidence="6">
    <location>
        <begin position="198"/>
        <end position="215"/>
    </location>
</feature>
<keyword evidence="3 6" id="KW-0812">Transmembrane</keyword>
<protein>
    <recommendedName>
        <fullName evidence="8">Prolipoprotein diacylglyceryl transferase</fullName>
    </recommendedName>
</protein>
<keyword evidence="4 6" id="KW-1133">Transmembrane helix</keyword>
<evidence type="ECO:0000256" key="5">
    <source>
        <dbReference type="ARBA" id="ARBA00023136"/>
    </source>
</evidence>
<dbReference type="Pfam" id="PF01790">
    <property type="entry name" value="LGT"/>
    <property type="match status" value="1"/>
</dbReference>
<keyword evidence="1" id="KW-1003">Cell membrane</keyword>
<sequence length="265" mass="29901">MFPIILKLGPITIHTYGLMMAVGVACGLLFLFVQSKKQNLPSSKIIDMAFYTIIVSLIGAKLILLVGNFSYYMRYWRELLSLARSGGVFQGGLTFGIIFALWYFRRHKIPTWKTTDIFAPALALGHGFGRIGCFSAGCCYGTESSLPWGVIFNNKYASDLTGVPLGIPLHPTQLYESALNFLNFFVLFIILKKKKFDGQVFSFYIINYSIIRYIVEFYRGDHPDKAFLFRNPSPYLSLSLPQLFCILGLIAGVILLLILRKRKSA</sequence>
<dbReference type="GO" id="GO:0008961">
    <property type="term" value="F:phosphatidylglycerol-prolipoprotein diacylglyceryl transferase activity"/>
    <property type="evidence" value="ECO:0007669"/>
    <property type="project" value="InterPro"/>
</dbReference>
<dbReference type="InterPro" id="IPR001640">
    <property type="entry name" value="Lgt"/>
</dbReference>
<keyword evidence="2" id="KW-0808">Transferase</keyword>
<name>A0A0F9RX44_9ZZZZ</name>
<dbReference type="EMBL" id="LAZR01000926">
    <property type="protein sequence ID" value="KKN54502.1"/>
    <property type="molecule type" value="Genomic_DNA"/>
</dbReference>
<dbReference type="GO" id="GO:0005886">
    <property type="term" value="C:plasma membrane"/>
    <property type="evidence" value="ECO:0007669"/>
    <property type="project" value="InterPro"/>
</dbReference>
<evidence type="ECO:0000313" key="7">
    <source>
        <dbReference type="EMBL" id="KKN54502.1"/>
    </source>
</evidence>
<dbReference type="HAMAP" id="MF_01147">
    <property type="entry name" value="Lgt"/>
    <property type="match status" value="1"/>
</dbReference>
<reference evidence="7" key="1">
    <citation type="journal article" date="2015" name="Nature">
        <title>Complex archaea that bridge the gap between prokaryotes and eukaryotes.</title>
        <authorList>
            <person name="Spang A."/>
            <person name="Saw J.H."/>
            <person name="Jorgensen S.L."/>
            <person name="Zaremba-Niedzwiedzka K."/>
            <person name="Martijn J."/>
            <person name="Lind A.E."/>
            <person name="van Eijk R."/>
            <person name="Schleper C."/>
            <person name="Guy L."/>
            <person name="Ettema T.J."/>
        </authorList>
    </citation>
    <scope>NUCLEOTIDE SEQUENCE</scope>
</reference>
<feature type="transmembrane region" description="Helical" evidence="6">
    <location>
        <begin position="235"/>
        <end position="259"/>
    </location>
</feature>
<dbReference type="PROSITE" id="PS51257">
    <property type="entry name" value="PROKAR_LIPOPROTEIN"/>
    <property type="match status" value="1"/>
</dbReference>
<feature type="transmembrane region" description="Helical" evidence="6">
    <location>
        <begin position="13"/>
        <end position="33"/>
    </location>
</feature>
<proteinExistence type="inferred from homology"/>
<dbReference type="AlphaFoldDB" id="A0A0F9RX44"/>